<gene>
    <name evidence="1" type="ORF">LCGC14_2664380</name>
</gene>
<name>A0A0F9CHW1_9ZZZZ</name>
<comment type="caution">
    <text evidence="1">The sequence shown here is derived from an EMBL/GenBank/DDBJ whole genome shotgun (WGS) entry which is preliminary data.</text>
</comment>
<evidence type="ECO:0000313" key="1">
    <source>
        <dbReference type="EMBL" id="KKK96276.1"/>
    </source>
</evidence>
<dbReference type="AlphaFoldDB" id="A0A0F9CHW1"/>
<accession>A0A0F9CHW1</accession>
<protein>
    <submittedName>
        <fullName evidence="1">Uncharacterized protein</fullName>
    </submittedName>
</protein>
<proteinExistence type="predicted"/>
<sequence>MVASGKLLQLKADAKAAGWDQYIRTAADERAVLEGCVFDLARARRVAQFGEKFIRHSTGRWASEPFILLPYQETEIVFPMFGWVRPDGRRRFRYAFI</sequence>
<organism evidence="1">
    <name type="scientific">marine sediment metagenome</name>
    <dbReference type="NCBI Taxonomy" id="412755"/>
    <lineage>
        <taxon>unclassified sequences</taxon>
        <taxon>metagenomes</taxon>
        <taxon>ecological metagenomes</taxon>
    </lineage>
</organism>
<dbReference type="EMBL" id="LAZR01046553">
    <property type="protein sequence ID" value="KKK96276.1"/>
    <property type="molecule type" value="Genomic_DNA"/>
</dbReference>
<reference evidence="1" key="1">
    <citation type="journal article" date="2015" name="Nature">
        <title>Complex archaea that bridge the gap between prokaryotes and eukaryotes.</title>
        <authorList>
            <person name="Spang A."/>
            <person name="Saw J.H."/>
            <person name="Jorgensen S.L."/>
            <person name="Zaremba-Niedzwiedzka K."/>
            <person name="Martijn J."/>
            <person name="Lind A.E."/>
            <person name="van Eijk R."/>
            <person name="Schleper C."/>
            <person name="Guy L."/>
            <person name="Ettema T.J."/>
        </authorList>
    </citation>
    <scope>NUCLEOTIDE SEQUENCE</scope>
</reference>